<dbReference type="CTD" id="108700612"/>
<dbReference type="GO" id="GO:0008970">
    <property type="term" value="F:phospholipase A1 activity"/>
    <property type="evidence" value="ECO:0000318"/>
    <property type="project" value="GO_Central"/>
</dbReference>
<dbReference type="Gene3D" id="3.90.1720.10">
    <property type="entry name" value="endopeptidase domain like (from Nostoc punctiforme)"/>
    <property type="match status" value="3"/>
</dbReference>
<dbReference type="PROSITE" id="PS51934">
    <property type="entry name" value="LRAT"/>
    <property type="match status" value="1"/>
</dbReference>
<evidence type="ECO:0000313" key="7">
    <source>
        <dbReference type="RefSeq" id="XP_041430463.1"/>
    </source>
</evidence>
<accession>A0A8J1LLL3</accession>
<dbReference type="Proteomes" id="UP000186698">
    <property type="component" value="Chromosome 8S"/>
</dbReference>
<dbReference type="RefSeq" id="XP_041430463.1">
    <property type="nucleotide sequence ID" value="XM_041574529.1"/>
</dbReference>
<proteinExistence type="inferred from homology"/>
<keyword evidence="2" id="KW-0808">Transferase</keyword>
<comment type="similarity">
    <text evidence="1">Belongs to the H-rev107 family.</text>
</comment>
<dbReference type="PANTHER" id="PTHR13943">
    <property type="entry name" value="HRAS-LIKE SUPPRESSOR - RELATED"/>
    <property type="match status" value="1"/>
</dbReference>
<reference evidence="7 8" key="1">
    <citation type="submission" date="2025-04" db="UniProtKB">
        <authorList>
            <consortium name="RefSeq"/>
        </authorList>
    </citation>
    <scope>IDENTIFICATION</scope>
    <source>
        <strain evidence="7 8">J_2021</strain>
        <tissue evidence="7 8">Erythrocytes</tissue>
    </source>
</reference>
<evidence type="ECO:0000256" key="4">
    <source>
        <dbReference type="ARBA" id="ARBA00023098"/>
    </source>
</evidence>
<keyword evidence="6" id="KW-1185">Reference proteome</keyword>
<dbReference type="InterPro" id="IPR051496">
    <property type="entry name" value="H-rev107_PLA/AT"/>
</dbReference>
<dbReference type="OrthoDB" id="421951at2759"/>
<feature type="domain" description="LRAT" evidence="5">
    <location>
        <begin position="242"/>
        <end position="414"/>
    </location>
</feature>
<dbReference type="GO" id="GO:0004623">
    <property type="term" value="F:phospholipase A2 activity"/>
    <property type="evidence" value="ECO:0000318"/>
    <property type="project" value="GO_Central"/>
</dbReference>
<dbReference type="GeneID" id="108700612"/>
<dbReference type="KEGG" id="xla:108700612"/>
<dbReference type="GO" id="GO:0005737">
    <property type="term" value="C:cytoplasm"/>
    <property type="evidence" value="ECO:0000318"/>
    <property type="project" value="GO_Central"/>
</dbReference>
<organism evidence="6 7">
    <name type="scientific">Xenopus laevis</name>
    <name type="common">African clawed frog</name>
    <dbReference type="NCBI Taxonomy" id="8355"/>
    <lineage>
        <taxon>Eukaryota</taxon>
        <taxon>Metazoa</taxon>
        <taxon>Chordata</taxon>
        <taxon>Craniata</taxon>
        <taxon>Vertebrata</taxon>
        <taxon>Euteleostomi</taxon>
        <taxon>Amphibia</taxon>
        <taxon>Batrachia</taxon>
        <taxon>Anura</taxon>
        <taxon>Pipoidea</taxon>
        <taxon>Pipidae</taxon>
        <taxon>Xenopodinae</taxon>
        <taxon>Xenopus</taxon>
        <taxon>Xenopus</taxon>
    </lineage>
</organism>
<dbReference type="AlphaFoldDB" id="A0A8J1LLL3"/>
<protein>
    <submittedName>
        <fullName evidence="7 8">Uncharacterized protein LOC108700612 isoform X1</fullName>
    </submittedName>
</protein>
<evidence type="ECO:0000313" key="6">
    <source>
        <dbReference type="Proteomes" id="UP000186698"/>
    </source>
</evidence>
<dbReference type="GO" id="GO:0016410">
    <property type="term" value="F:N-acyltransferase activity"/>
    <property type="evidence" value="ECO:0000318"/>
    <property type="project" value="GO_Central"/>
</dbReference>
<dbReference type="RefSeq" id="XP_041430464.1">
    <property type="nucleotide sequence ID" value="XM_041574530.1"/>
</dbReference>
<evidence type="ECO:0000256" key="2">
    <source>
        <dbReference type="ARBA" id="ARBA00022679"/>
    </source>
</evidence>
<dbReference type="Pfam" id="PF04970">
    <property type="entry name" value="LRAT"/>
    <property type="match status" value="1"/>
</dbReference>
<evidence type="ECO:0000256" key="3">
    <source>
        <dbReference type="ARBA" id="ARBA00022801"/>
    </source>
</evidence>
<dbReference type="PANTHER" id="PTHR13943:SF80">
    <property type="entry name" value="PHOSPHOLIPASE A AND ACYLTRANSFERASE 1-LIKE"/>
    <property type="match status" value="1"/>
</dbReference>
<dbReference type="GO" id="GO:0070292">
    <property type="term" value="P:N-acylphosphatidylethanolamine metabolic process"/>
    <property type="evidence" value="ECO:0000318"/>
    <property type="project" value="GO_Central"/>
</dbReference>
<keyword evidence="3" id="KW-0378">Hydrolase</keyword>
<evidence type="ECO:0000256" key="1">
    <source>
        <dbReference type="ARBA" id="ARBA00007824"/>
    </source>
</evidence>
<keyword evidence="4" id="KW-0443">Lipid metabolism</keyword>
<name>A0A8J1LLL3_XENLA</name>
<evidence type="ECO:0000313" key="8">
    <source>
        <dbReference type="RefSeq" id="XP_041430464.1"/>
    </source>
</evidence>
<dbReference type="InterPro" id="IPR007053">
    <property type="entry name" value="LRAT_dom"/>
</dbReference>
<sequence>MEFILALTLAMYGTIGIFYYFKKKQSEFDKLGDLIEFDRGDNKLWGVYVGFGIVVYRDKDGVVTIDHIRNIAGSGTFKVNNKFDEKLKPRSGELVAKKAWNQLSVKSAEENDELFVTRLRYGIACSDENPPPDAGEILRFSFHNQEHWGIYIGDRDVIYLNRETAYVQQIDLDYLKDIRIIRKYDHKLKPKKQDNITMEAKKRVGEKMTWGEDTDQLFATELRYGLKFSDKQPPPEPGDLIEFVRLWGIYRHWGVYVGDGNLVHLQSDLDSIFTSLFKTTSSSRDFNSVFTSLFNPESSFKEQWQALTSSKNSVDFKLLLDSETPIEEKRLMMAKAIILDIDGKILEEPVESVANGSVYRVNNSYDKYYRPSRSEDIVKLAKQHVGQNMTYNLVKFNCEHFSTLMRYGVAFSKQIDDWMKDPIFNKQIFSSFGDTEASPRNAPTLSNGQNRVRLRHNTLTL</sequence>
<gene>
    <name evidence="7 8" type="primary">LOC108700612</name>
</gene>
<evidence type="ECO:0000259" key="5">
    <source>
        <dbReference type="PROSITE" id="PS51934"/>
    </source>
</evidence>